<dbReference type="InterPro" id="IPR043519">
    <property type="entry name" value="NT_sf"/>
</dbReference>
<dbReference type="Gene3D" id="1.20.120.330">
    <property type="entry name" value="Nucleotidyltransferases domain 2"/>
    <property type="match status" value="1"/>
</dbReference>
<name>A0A429XVQ1_9BACI</name>
<dbReference type="InterPro" id="IPR054515">
    <property type="entry name" value="YgxA-like_substrate-bd"/>
</dbReference>
<feature type="domain" description="YgxA-like substrate binding" evidence="3">
    <location>
        <begin position="121"/>
        <end position="220"/>
    </location>
</feature>
<protein>
    <submittedName>
        <fullName evidence="4">Uncharacterized protein</fullName>
    </submittedName>
</protein>
<dbReference type="InterPro" id="IPR029348">
    <property type="entry name" value="NTF-like"/>
</dbReference>
<evidence type="ECO:0000313" key="5">
    <source>
        <dbReference type="Proteomes" id="UP000287156"/>
    </source>
</evidence>
<evidence type="ECO:0000259" key="1">
    <source>
        <dbReference type="Pfam" id="PF14540"/>
    </source>
</evidence>
<dbReference type="Pfam" id="PF22339">
    <property type="entry name" value="YgxA-like_sub_bind"/>
    <property type="match status" value="1"/>
</dbReference>
<dbReference type="EMBL" id="QYTV02000009">
    <property type="protein sequence ID" value="RST72327.1"/>
    <property type="molecule type" value="Genomic_DNA"/>
</dbReference>
<dbReference type="Pfam" id="PF14540">
    <property type="entry name" value="NTF-like"/>
    <property type="match status" value="1"/>
</dbReference>
<reference evidence="4" key="1">
    <citation type="submission" date="2018-12" db="EMBL/GenBank/DDBJ databases">
        <authorList>
            <person name="Sun L."/>
            <person name="Chen Z."/>
        </authorList>
    </citation>
    <scope>NUCLEOTIDE SEQUENCE [LARGE SCALE GENOMIC DNA]</scope>
    <source>
        <strain evidence="4">3-2-2</strain>
    </source>
</reference>
<dbReference type="Pfam" id="PF18576">
    <property type="entry name" value="HTH_52"/>
    <property type="match status" value="1"/>
</dbReference>
<evidence type="ECO:0000259" key="2">
    <source>
        <dbReference type="Pfam" id="PF18576"/>
    </source>
</evidence>
<proteinExistence type="predicted"/>
<dbReference type="InterPro" id="IPR041143">
    <property type="entry name" value="YgxA_HTH"/>
</dbReference>
<accession>A0A429XVQ1</accession>
<feature type="domain" description="Nucleotidyltransferase-like" evidence="1">
    <location>
        <begin position="15"/>
        <end position="115"/>
    </location>
</feature>
<comment type="caution">
    <text evidence="4">The sequence shown here is derived from an EMBL/GenBank/DDBJ whole genome shotgun (WGS) entry which is preliminary data.</text>
</comment>
<dbReference type="AlphaFoldDB" id="A0A429XVQ1"/>
<feature type="domain" description="YgxA-like helix-turn-helix" evidence="2">
    <location>
        <begin position="226"/>
        <end position="288"/>
    </location>
</feature>
<evidence type="ECO:0000259" key="3">
    <source>
        <dbReference type="Pfam" id="PF22339"/>
    </source>
</evidence>
<dbReference type="Proteomes" id="UP000287156">
    <property type="component" value="Unassembled WGS sequence"/>
</dbReference>
<evidence type="ECO:0000313" key="4">
    <source>
        <dbReference type="EMBL" id="RST72327.1"/>
    </source>
</evidence>
<organism evidence="4 5">
    <name type="scientific">Siminovitchia acidinfaciens</name>
    <dbReference type="NCBI Taxonomy" id="2321395"/>
    <lineage>
        <taxon>Bacteria</taxon>
        <taxon>Bacillati</taxon>
        <taxon>Bacillota</taxon>
        <taxon>Bacilli</taxon>
        <taxon>Bacillales</taxon>
        <taxon>Bacillaceae</taxon>
        <taxon>Siminovitchia</taxon>
    </lineage>
</organism>
<keyword evidence="5" id="KW-1185">Reference proteome</keyword>
<gene>
    <name evidence="4" type="ORF">D4T97_016990</name>
</gene>
<sequence>MIASINSAILEEWNMEELFRPIVNYFASRPTTKAVLLVDCTKEILTAKDMFDVIIYAVASGQENQEQARHFYLQGMNIGLYIIDESLFRSKPFQLNDSEVLFERDRFIDKIKEEIPSKDIKLKMGLEFAKLIQAYTTGKDLFNGGQFLDAYDFLVKSLNHLARLTLIEKGAYIDSALWKQTKCSEPEILKLFEELVTSEEPIEKRLELVFLASGFLIYSKTIKSTEHLLEVLDENPIWKYEMFEQHPQVKCYGANLRTLLDYLIEKGLIVPLRIESSISGMYEQCYKVKKTC</sequence>
<dbReference type="OrthoDB" id="2350973at2"/>
<dbReference type="Gene3D" id="3.30.460.10">
    <property type="entry name" value="Beta Polymerase, domain 2"/>
    <property type="match status" value="1"/>
</dbReference>